<dbReference type="GO" id="GO:0016887">
    <property type="term" value="F:ATP hydrolysis activity"/>
    <property type="evidence" value="ECO:0007669"/>
    <property type="project" value="InterPro"/>
</dbReference>
<evidence type="ECO:0000259" key="11">
    <source>
        <dbReference type="PROSITE" id="PS50893"/>
    </source>
</evidence>
<dbReference type="InterPro" id="IPR027417">
    <property type="entry name" value="P-loop_NTPase"/>
</dbReference>
<keyword evidence="3 10" id="KW-0813">Transport</keyword>
<dbReference type="PANTHER" id="PTHR43553:SF24">
    <property type="entry name" value="ENERGY-COUPLING FACTOR TRANSPORTER ATP-BINDING PROTEIN ECFA1"/>
    <property type="match status" value="1"/>
</dbReference>
<evidence type="ECO:0000256" key="10">
    <source>
        <dbReference type="RuleBase" id="RU364103"/>
    </source>
</evidence>
<dbReference type="PROSITE" id="PS50893">
    <property type="entry name" value="ABC_TRANSPORTER_2"/>
    <property type="match status" value="1"/>
</dbReference>
<comment type="function">
    <text evidence="10">Part of an ABC transporter complex. Responsible for energy coupling to the transport system.</text>
</comment>
<dbReference type="SMART" id="SM00382">
    <property type="entry name" value="AAA"/>
    <property type="match status" value="1"/>
</dbReference>
<sequence length="244" mass="26269">MIETVDLHFGYGDRTVLRGVEFTAPTAAVTVLLGRNGAGKSSLLKQFNGLLEPDRGHVVVGGERVAYDAASLRSLRRRVGFVFQRPDDQLVAPTVGEDVAFGPANRDGDAGTEARVERALSRVGLDGYEDRLCSRLSNGERKRVALAGVLAMDPDYLVLDEPTAGLDGPGTRALVDLIRGLADEGLTFVVSTHYPGFAAAVGDRFGVLDEGRIAYHGRSLDGVDPERFGLRRFEVGDVTDRGRK</sequence>
<feature type="domain" description="ABC transporter" evidence="11">
    <location>
        <begin position="2"/>
        <end position="235"/>
    </location>
</feature>
<keyword evidence="7" id="KW-1278">Translocase</keyword>
<dbReference type="EMBL" id="CP034345">
    <property type="protein sequence ID" value="QGX94347.1"/>
    <property type="molecule type" value="Genomic_DNA"/>
</dbReference>
<comment type="subcellular location">
    <subcellularLocation>
        <location evidence="1 10">Cell membrane</location>
        <topology evidence="1 10">Peripheral membrane protein</topology>
    </subcellularLocation>
</comment>
<dbReference type="GeneID" id="99245618"/>
<comment type="function">
    <text evidence="9">Probably part of an ABC transporter complex. Responsible for energy coupling to the transport system.</text>
</comment>
<keyword evidence="8 10" id="KW-0472">Membrane</keyword>
<evidence type="ECO:0000256" key="4">
    <source>
        <dbReference type="ARBA" id="ARBA00022475"/>
    </source>
</evidence>
<evidence type="ECO:0000256" key="9">
    <source>
        <dbReference type="ARBA" id="ARBA00025157"/>
    </source>
</evidence>
<keyword evidence="13" id="KW-1185">Reference proteome</keyword>
<dbReference type="InterPro" id="IPR005876">
    <property type="entry name" value="Co_trans_ATP-bd"/>
</dbReference>
<evidence type="ECO:0000256" key="5">
    <source>
        <dbReference type="ARBA" id="ARBA00022741"/>
    </source>
</evidence>
<dbReference type="CDD" id="cd03225">
    <property type="entry name" value="ABC_cobalt_CbiO_domain1"/>
    <property type="match status" value="1"/>
</dbReference>
<dbReference type="GO" id="GO:0042626">
    <property type="term" value="F:ATPase-coupled transmembrane transporter activity"/>
    <property type="evidence" value="ECO:0007669"/>
    <property type="project" value="TreeGrafter"/>
</dbReference>
<comment type="similarity">
    <text evidence="2 10">Belongs to the ABC transporter superfamily.</text>
</comment>
<dbReference type="GO" id="GO:0005524">
    <property type="term" value="F:ATP binding"/>
    <property type="evidence" value="ECO:0007669"/>
    <property type="project" value="UniProtKB-UniRule"/>
</dbReference>
<reference evidence="12 13" key="1">
    <citation type="submission" date="2018-12" db="EMBL/GenBank/DDBJ databases">
        <title>Complete genome sequence of Haloplanus rallus MBLA0036.</title>
        <authorList>
            <person name="Nam Y.-d."/>
            <person name="Kang J."/>
            <person name="Chung W.-H."/>
            <person name="Park Y.S."/>
        </authorList>
    </citation>
    <scope>NUCLEOTIDE SEQUENCE [LARGE SCALE GENOMIC DNA]</scope>
    <source>
        <strain evidence="12 13">MBLA0036</strain>
    </source>
</reference>
<keyword evidence="4 10" id="KW-1003">Cell membrane</keyword>
<dbReference type="InterPro" id="IPR050095">
    <property type="entry name" value="ECF_ABC_transporter_ATP-bd"/>
</dbReference>
<dbReference type="SUPFAM" id="SSF52540">
    <property type="entry name" value="P-loop containing nucleoside triphosphate hydrolases"/>
    <property type="match status" value="1"/>
</dbReference>
<evidence type="ECO:0000256" key="1">
    <source>
        <dbReference type="ARBA" id="ARBA00004202"/>
    </source>
</evidence>
<dbReference type="RefSeq" id="WP_157688583.1">
    <property type="nucleotide sequence ID" value="NZ_CP034345.1"/>
</dbReference>
<evidence type="ECO:0000256" key="3">
    <source>
        <dbReference type="ARBA" id="ARBA00022448"/>
    </source>
</evidence>
<dbReference type="NCBIfam" id="TIGR01166">
    <property type="entry name" value="cbiO"/>
    <property type="match status" value="1"/>
</dbReference>
<evidence type="ECO:0000313" key="12">
    <source>
        <dbReference type="EMBL" id="QGX94347.1"/>
    </source>
</evidence>
<evidence type="ECO:0000256" key="6">
    <source>
        <dbReference type="ARBA" id="ARBA00022840"/>
    </source>
</evidence>
<dbReference type="GO" id="GO:0043190">
    <property type="term" value="C:ATP-binding cassette (ABC) transporter complex"/>
    <property type="evidence" value="ECO:0007669"/>
    <property type="project" value="TreeGrafter"/>
</dbReference>
<evidence type="ECO:0000256" key="7">
    <source>
        <dbReference type="ARBA" id="ARBA00022967"/>
    </source>
</evidence>
<organism evidence="12 13">
    <name type="scientific">Haloplanus rallus</name>
    <dbReference type="NCBI Taxonomy" id="1816183"/>
    <lineage>
        <taxon>Archaea</taxon>
        <taxon>Methanobacteriati</taxon>
        <taxon>Methanobacteriota</taxon>
        <taxon>Stenosarchaea group</taxon>
        <taxon>Halobacteria</taxon>
        <taxon>Halobacteriales</taxon>
        <taxon>Haloferacaceae</taxon>
        <taxon>Haloplanus</taxon>
    </lineage>
</organism>
<dbReference type="KEGG" id="hra:EI982_05860"/>
<dbReference type="Pfam" id="PF00005">
    <property type="entry name" value="ABC_tran"/>
    <property type="match status" value="1"/>
</dbReference>
<evidence type="ECO:0000256" key="2">
    <source>
        <dbReference type="ARBA" id="ARBA00005417"/>
    </source>
</evidence>
<dbReference type="Gene3D" id="3.40.50.300">
    <property type="entry name" value="P-loop containing nucleotide triphosphate hydrolases"/>
    <property type="match status" value="1"/>
</dbReference>
<evidence type="ECO:0000313" key="13">
    <source>
        <dbReference type="Proteomes" id="UP000428325"/>
    </source>
</evidence>
<keyword evidence="5 10" id="KW-0547">Nucleotide-binding</keyword>
<keyword evidence="6 10" id="KW-0067">ATP-binding</keyword>
<name>A0A6B9F7E6_9EURY</name>
<dbReference type="Proteomes" id="UP000428325">
    <property type="component" value="Chromosome"/>
</dbReference>
<dbReference type="AlphaFoldDB" id="A0A6B9F7E6"/>
<dbReference type="OrthoDB" id="18209at2157"/>
<dbReference type="PANTHER" id="PTHR43553">
    <property type="entry name" value="HEAVY METAL TRANSPORTER"/>
    <property type="match status" value="1"/>
</dbReference>
<accession>A0A6B9F7E6</accession>
<proteinExistence type="inferred from homology"/>
<dbReference type="InterPro" id="IPR015856">
    <property type="entry name" value="ABC_transpr_CbiO/EcfA_su"/>
</dbReference>
<dbReference type="GO" id="GO:0006824">
    <property type="term" value="P:cobalt ion transport"/>
    <property type="evidence" value="ECO:0007669"/>
    <property type="project" value="InterPro"/>
</dbReference>
<evidence type="ECO:0000256" key="8">
    <source>
        <dbReference type="ARBA" id="ARBA00023136"/>
    </source>
</evidence>
<gene>
    <name evidence="12" type="ORF">EI982_05860</name>
</gene>
<dbReference type="InterPro" id="IPR003439">
    <property type="entry name" value="ABC_transporter-like_ATP-bd"/>
</dbReference>
<protein>
    <recommendedName>
        <fullName evidence="10">ABC transporter ATP-binding protein</fullName>
    </recommendedName>
</protein>
<dbReference type="InterPro" id="IPR003593">
    <property type="entry name" value="AAA+_ATPase"/>
</dbReference>